<feature type="non-terminal residue" evidence="1">
    <location>
        <position position="70"/>
    </location>
</feature>
<evidence type="ECO:0000313" key="1">
    <source>
        <dbReference type="EMBL" id="MEL0661169.1"/>
    </source>
</evidence>
<dbReference type="Gene3D" id="3.20.20.80">
    <property type="entry name" value="Glycosidases"/>
    <property type="match status" value="1"/>
</dbReference>
<dbReference type="EMBL" id="JBAKBA010000401">
    <property type="protein sequence ID" value="MEL0661169.1"/>
    <property type="molecule type" value="Genomic_DNA"/>
</dbReference>
<name>A0ABU9HGY9_9GAMM</name>
<keyword evidence="2" id="KW-1185">Reference proteome</keyword>
<accession>A0ABU9HGY9</accession>
<dbReference type="RefSeq" id="WP_341629477.1">
    <property type="nucleotide sequence ID" value="NZ_JBAKBA010000401.1"/>
</dbReference>
<proteinExistence type="predicted"/>
<gene>
    <name evidence="1" type="ORF">V6255_18915</name>
</gene>
<dbReference type="SUPFAM" id="SSF51445">
    <property type="entry name" value="(Trans)glycosidases"/>
    <property type="match status" value="1"/>
</dbReference>
<sequence>KNQIWLSSAGTVNRVTGVESHFKYNAQHRPTQWVQSQVFYQIFPDRFCKGNPDIAVKTDEYHYHNGDHRV</sequence>
<organism evidence="1 2">
    <name type="scientific">Psychromonas arctica</name>
    <dbReference type="NCBI Taxonomy" id="168275"/>
    <lineage>
        <taxon>Bacteria</taxon>
        <taxon>Pseudomonadati</taxon>
        <taxon>Pseudomonadota</taxon>
        <taxon>Gammaproteobacteria</taxon>
        <taxon>Alteromonadales</taxon>
        <taxon>Psychromonadaceae</taxon>
        <taxon>Psychromonas</taxon>
    </lineage>
</organism>
<protein>
    <submittedName>
        <fullName evidence="1">Uncharacterized protein</fullName>
    </submittedName>
</protein>
<reference evidence="1 2" key="1">
    <citation type="submission" date="2024-02" db="EMBL/GenBank/DDBJ databases">
        <title>Bacteria isolated from the canopy kelp, Nereocystis luetkeana.</title>
        <authorList>
            <person name="Pfister C.A."/>
            <person name="Younker I.T."/>
            <person name="Light S.H."/>
        </authorList>
    </citation>
    <scope>NUCLEOTIDE SEQUENCE [LARGE SCALE GENOMIC DNA]</scope>
    <source>
        <strain evidence="1 2">TI.2.07</strain>
    </source>
</reference>
<evidence type="ECO:0000313" key="2">
    <source>
        <dbReference type="Proteomes" id="UP001366060"/>
    </source>
</evidence>
<dbReference type="InterPro" id="IPR017853">
    <property type="entry name" value="GH"/>
</dbReference>
<comment type="caution">
    <text evidence="1">The sequence shown here is derived from an EMBL/GenBank/DDBJ whole genome shotgun (WGS) entry which is preliminary data.</text>
</comment>
<feature type="non-terminal residue" evidence="1">
    <location>
        <position position="1"/>
    </location>
</feature>
<dbReference type="Proteomes" id="UP001366060">
    <property type="component" value="Unassembled WGS sequence"/>
</dbReference>